<dbReference type="Gene3D" id="2.130.10.10">
    <property type="entry name" value="YVTN repeat-like/Quinoprotein amine dehydrogenase"/>
    <property type="match status" value="2"/>
</dbReference>
<evidence type="ECO:0000313" key="4">
    <source>
        <dbReference type="EMBL" id="CBK19740.2"/>
    </source>
</evidence>
<dbReference type="RefSeq" id="XP_012893788.1">
    <property type="nucleotide sequence ID" value="XM_013038334.1"/>
</dbReference>
<dbReference type="PROSITE" id="PS50294">
    <property type="entry name" value="WD_REPEATS_REGION"/>
    <property type="match status" value="1"/>
</dbReference>
<gene>
    <name evidence="4" type="ORF">GSBLH_T00006033001</name>
</gene>
<evidence type="ECO:0000256" key="3">
    <source>
        <dbReference type="PROSITE-ProRule" id="PRU00221"/>
    </source>
</evidence>
<name>D8LVA1_BLAHO</name>
<dbReference type="PROSITE" id="PS50082">
    <property type="entry name" value="WD_REPEATS_2"/>
    <property type="match status" value="1"/>
</dbReference>
<dbReference type="Proteomes" id="UP000008312">
    <property type="component" value="Unassembled WGS sequence"/>
</dbReference>
<dbReference type="OrthoDB" id="2161379at2759"/>
<dbReference type="SMART" id="SM00320">
    <property type="entry name" value="WD40"/>
    <property type="match status" value="6"/>
</dbReference>
<evidence type="ECO:0000313" key="5">
    <source>
        <dbReference type="Proteomes" id="UP000008312"/>
    </source>
</evidence>
<evidence type="ECO:0000256" key="1">
    <source>
        <dbReference type="ARBA" id="ARBA00022574"/>
    </source>
</evidence>
<dbReference type="GeneID" id="24922158"/>
<dbReference type="AlphaFoldDB" id="D8LVA1"/>
<dbReference type="InterPro" id="IPR019775">
    <property type="entry name" value="WD40_repeat_CS"/>
</dbReference>
<dbReference type="Pfam" id="PF00400">
    <property type="entry name" value="WD40"/>
    <property type="match status" value="1"/>
</dbReference>
<dbReference type="SUPFAM" id="SSF50978">
    <property type="entry name" value="WD40 repeat-like"/>
    <property type="match status" value="1"/>
</dbReference>
<dbReference type="PROSITE" id="PS00678">
    <property type="entry name" value="WD_REPEATS_1"/>
    <property type="match status" value="1"/>
</dbReference>
<evidence type="ECO:0000256" key="2">
    <source>
        <dbReference type="ARBA" id="ARBA00022737"/>
    </source>
</evidence>
<reference evidence="4" key="1">
    <citation type="submission" date="2010-02" db="EMBL/GenBank/DDBJ databases">
        <title>Sequencing and annotation of the Blastocystis hominis genome.</title>
        <authorList>
            <person name="Wincker P."/>
        </authorList>
    </citation>
    <scope>NUCLEOTIDE SEQUENCE</scope>
    <source>
        <strain evidence="4">Singapore isolate B</strain>
    </source>
</reference>
<dbReference type="InterPro" id="IPR036322">
    <property type="entry name" value="WD40_repeat_dom_sf"/>
</dbReference>
<keyword evidence="1 3" id="KW-0853">WD repeat</keyword>
<dbReference type="EMBL" id="FN668638">
    <property type="protein sequence ID" value="CBK19740.2"/>
    <property type="molecule type" value="Genomic_DNA"/>
</dbReference>
<feature type="repeat" description="WD" evidence="3">
    <location>
        <begin position="8"/>
        <end position="47"/>
    </location>
</feature>
<protein>
    <submittedName>
        <fullName evidence="4">Uncharacterized protein</fullName>
    </submittedName>
</protein>
<dbReference type="PANTHER" id="PTHR44666">
    <property type="entry name" value="WD REPEAT-CONTAINING PROTEIN 53"/>
    <property type="match status" value="1"/>
</dbReference>
<accession>D8LVA1</accession>
<organism evidence="4">
    <name type="scientific">Blastocystis hominis</name>
    <dbReference type="NCBI Taxonomy" id="12968"/>
    <lineage>
        <taxon>Eukaryota</taxon>
        <taxon>Sar</taxon>
        <taxon>Stramenopiles</taxon>
        <taxon>Bigyra</taxon>
        <taxon>Opalozoa</taxon>
        <taxon>Opalinata</taxon>
        <taxon>Blastocystidae</taxon>
        <taxon>Blastocystis</taxon>
    </lineage>
</organism>
<dbReference type="InterPro" id="IPR015943">
    <property type="entry name" value="WD40/YVTN_repeat-like_dom_sf"/>
</dbReference>
<proteinExistence type="predicted"/>
<dbReference type="PANTHER" id="PTHR44666:SF1">
    <property type="entry name" value="WD REPEAT-CONTAINING PROTEIN 53"/>
    <property type="match status" value="1"/>
</dbReference>
<dbReference type="InterPro" id="IPR042453">
    <property type="entry name" value="WDR53"/>
</dbReference>
<keyword evidence="2" id="KW-0677">Repeat</keyword>
<sequence>MAVTFDILKGHKDFVTSMLNHPLGVVSGSEDKTVRLWDLRVNRAVKCICGAIYDDVSCLSQFPGNDNYICVGCDTSAMIFDLRNTSTIIRDLVTASSCNEDCVNRIRPVTVDQDKLIAICDDKGDIVLWNCETNEEDIVIQSVHKSICSDILIIPSEEESPLQCFLISRPLILSGGYDQAVYLTDLDGVSKSSWMITPLPSSLPAVNPPFVTCLARNEMNGNLYCGAMDGSIRFLSNSKDSSGLAAVQPVISCHAAGISDLQSFHKQNRHLLLSSANDALFCIHQEENRLENLFVEKSRLELNWKPNCFVVVGDDVFLGGVSSGILRANVIEMCVFLNASGTNELRIDGGEMR</sequence>
<dbReference type="InParanoid" id="D8LVA1"/>
<keyword evidence="5" id="KW-1185">Reference proteome</keyword>
<dbReference type="InterPro" id="IPR001680">
    <property type="entry name" value="WD40_rpt"/>
</dbReference>